<keyword evidence="8" id="KW-0472">Membrane</keyword>
<accession>A0A1Y2E9J3</accession>
<feature type="non-terminal residue" evidence="10">
    <location>
        <position position="124"/>
    </location>
</feature>
<dbReference type="GO" id="GO:0033617">
    <property type="term" value="P:mitochondrial respiratory chain complex IV assembly"/>
    <property type="evidence" value="ECO:0007669"/>
    <property type="project" value="InterPro"/>
</dbReference>
<dbReference type="PANTHER" id="PTHR31586:SF1">
    <property type="entry name" value="CYTOCHROME C OXIDASE ASSEMBLY PROTEIN COX20, MITOCHONDRIAL"/>
    <property type="match status" value="1"/>
</dbReference>
<comment type="similarity">
    <text evidence="2">Belongs to the COX20 family.</text>
</comment>
<dbReference type="InParanoid" id="A0A1Y2E9J3"/>
<dbReference type="OrthoDB" id="14603at2759"/>
<evidence type="ECO:0000256" key="4">
    <source>
        <dbReference type="ARBA" id="ARBA00022692"/>
    </source>
</evidence>
<reference evidence="10 11" key="1">
    <citation type="submission" date="2016-07" db="EMBL/GenBank/DDBJ databases">
        <title>Pervasive Adenine N6-methylation of Active Genes in Fungi.</title>
        <authorList>
            <consortium name="DOE Joint Genome Institute"/>
            <person name="Mondo S.J."/>
            <person name="Dannebaum R.O."/>
            <person name="Kuo R.C."/>
            <person name="Labutti K."/>
            <person name="Haridas S."/>
            <person name="Kuo A."/>
            <person name="Salamov A."/>
            <person name="Ahrendt S.R."/>
            <person name="Lipzen A."/>
            <person name="Sullivan W."/>
            <person name="Andreopoulos W.B."/>
            <person name="Clum A."/>
            <person name="Lindquist E."/>
            <person name="Daum C."/>
            <person name="Ramamoorthy G.K."/>
            <person name="Gryganskyi A."/>
            <person name="Culley D."/>
            <person name="Magnuson J.K."/>
            <person name="James T.Y."/>
            <person name="O'Malley M.A."/>
            <person name="Stajich J.E."/>
            <person name="Spatafora J.W."/>
            <person name="Visel A."/>
            <person name="Grigoriev I.V."/>
        </authorList>
    </citation>
    <scope>NUCLEOTIDE SEQUENCE [LARGE SCALE GENOMIC DNA]</scope>
    <source>
        <strain evidence="10 11">CBS 129021</strain>
    </source>
</reference>
<comment type="subcellular location">
    <subcellularLocation>
        <location evidence="1">Mitochondrion inner membrane</location>
    </subcellularLocation>
</comment>
<evidence type="ECO:0000256" key="2">
    <source>
        <dbReference type="ARBA" id="ARBA00009575"/>
    </source>
</evidence>
<dbReference type="AlphaFoldDB" id="A0A1Y2E9J3"/>
<proteinExistence type="inferred from homology"/>
<evidence type="ECO:0000256" key="5">
    <source>
        <dbReference type="ARBA" id="ARBA00022792"/>
    </source>
</evidence>
<evidence type="ECO:0000256" key="1">
    <source>
        <dbReference type="ARBA" id="ARBA00004273"/>
    </source>
</evidence>
<dbReference type="Proteomes" id="UP000193689">
    <property type="component" value="Unassembled WGS sequence"/>
</dbReference>
<evidence type="ECO:0000313" key="10">
    <source>
        <dbReference type="EMBL" id="ORY68250.1"/>
    </source>
</evidence>
<evidence type="ECO:0000256" key="9">
    <source>
        <dbReference type="SAM" id="Coils"/>
    </source>
</evidence>
<dbReference type="PIRSF" id="PIRSF007871">
    <property type="entry name" value="Cox20"/>
    <property type="match status" value="1"/>
</dbReference>
<keyword evidence="7" id="KW-0496">Mitochondrion</keyword>
<keyword evidence="6" id="KW-1133">Transmembrane helix</keyword>
<evidence type="ECO:0000313" key="11">
    <source>
        <dbReference type="Proteomes" id="UP000193689"/>
    </source>
</evidence>
<dbReference type="RefSeq" id="XP_040718537.1">
    <property type="nucleotide sequence ID" value="XM_040854764.1"/>
</dbReference>
<evidence type="ECO:0000256" key="8">
    <source>
        <dbReference type="ARBA" id="ARBA00023136"/>
    </source>
</evidence>
<dbReference type="Pfam" id="PF12597">
    <property type="entry name" value="Cox20"/>
    <property type="match status" value="1"/>
</dbReference>
<organism evidence="10 11">
    <name type="scientific">Pseudomassariella vexata</name>
    <dbReference type="NCBI Taxonomy" id="1141098"/>
    <lineage>
        <taxon>Eukaryota</taxon>
        <taxon>Fungi</taxon>
        <taxon>Dikarya</taxon>
        <taxon>Ascomycota</taxon>
        <taxon>Pezizomycotina</taxon>
        <taxon>Sordariomycetes</taxon>
        <taxon>Xylariomycetidae</taxon>
        <taxon>Amphisphaeriales</taxon>
        <taxon>Pseudomassariaceae</taxon>
        <taxon>Pseudomassariella</taxon>
    </lineage>
</organism>
<keyword evidence="5" id="KW-0999">Mitochondrion inner membrane</keyword>
<dbReference type="FunCoup" id="A0A1Y2E9J3">
    <property type="interactions" value="205"/>
</dbReference>
<feature type="coiled-coil region" evidence="9">
    <location>
        <begin position="91"/>
        <end position="118"/>
    </location>
</feature>
<comment type="caution">
    <text evidence="10">The sequence shown here is derived from an EMBL/GenBank/DDBJ whole genome shotgun (WGS) entry which is preliminary data.</text>
</comment>
<protein>
    <recommendedName>
        <fullName evidence="3">Cytochrome c oxidase assembly protein COX20, mitochondrial</fullName>
    </recommendedName>
</protein>
<dbReference type="GeneID" id="63770976"/>
<dbReference type="GO" id="GO:0005743">
    <property type="term" value="C:mitochondrial inner membrane"/>
    <property type="evidence" value="ECO:0007669"/>
    <property type="project" value="UniProtKB-SubCell"/>
</dbReference>
<keyword evidence="4" id="KW-0812">Transmembrane</keyword>
<feature type="non-terminal residue" evidence="10">
    <location>
        <position position="1"/>
    </location>
</feature>
<evidence type="ECO:0000256" key="6">
    <source>
        <dbReference type="ARBA" id="ARBA00022989"/>
    </source>
</evidence>
<dbReference type="EMBL" id="MCFJ01000003">
    <property type="protein sequence ID" value="ORY68250.1"/>
    <property type="molecule type" value="Genomic_DNA"/>
</dbReference>
<dbReference type="InterPro" id="IPR022533">
    <property type="entry name" value="Cox20"/>
</dbReference>
<keyword evidence="11" id="KW-1185">Reference proteome</keyword>
<sequence>PTISDGIKTIKTEDFLAVHRIPCAREGFMTGIGSGAVVGGLRYVRGAQIPSVANYAVTAALVGMVVQWEFCQYQRIQERAAMARVVEVIDRKQAEKQQRAEEAALRRAERAAQEAAQKSWFRFW</sequence>
<keyword evidence="9" id="KW-0175">Coiled coil</keyword>
<evidence type="ECO:0000256" key="3">
    <source>
        <dbReference type="ARBA" id="ARBA00017689"/>
    </source>
</evidence>
<dbReference type="PANTHER" id="PTHR31586">
    <property type="entry name" value="CYTOCHROME C OXIDASE PROTEIN 20"/>
    <property type="match status" value="1"/>
</dbReference>
<evidence type="ECO:0000256" key="7">
    <source>
        <dbReference type="ARBA" id="ARBA00023128"/>
    </source>
</evidence>
<name>A0A1Y2E9J3_9PEZI</name>
<gene>
    <name evidence="10" type="ORF">BCR38DRAFT_320380</name>
</gene>